<accession>A0ABS3JPW8</accession>
<dbReference type="PANTHER" id="PTHR34106:SF4">
    <property type="entry name" value="BLL5143 PROTEIN"/>
    <property type="match status" value="1"/>
</dbReference>
<reference evidence="4 5" key="1">
    <citation type="submission" date="2021-03" db="EMBL/GenBank/DDBJ databases">
        <title>Fibrella sp. HMF5405 genome sequencing and assembly.</title>
        <authorList>
            <person name="Kang H."/>
            <person name="Kim H."/>
            <person name="Bae S."/>
            <person name="Joh K."/>
        </authorList>
    </citation>
    <scope>NUCLEOTIDE SEQUENCE [LARGE SCALE GENOMIC DNA]</scope>
    <source>
        <strain evidence="4 5">HMF5405</strain>
    </source>
</reference>
<comment type="caution">
    <text evidence="4">The sequence shown here is derived from an EMBL/GenBank/DDBJ whole genome shotgun (WGS) entry which is preliminary data.</text>
</comment>
<dbReference type="Pfam" id="PF04041">
    <property type="entry name" value="Glyco_hydro_130"/>
    <property type="match status" value="1"/>
</dbReference>
<evidence type="ECO:0000256" key="3">
    <source>
        <dbReference type="ARBA" id="ARBA00024356"/>
    </source>
</evidence>
<proteinExistence type="inferred from homology"/>
<dbReference type="GO" id="GO:0016787">
    <property type="term" value="F:hydrolase activity"/>
    <property type="evidence" value="ECO:0007669"/>
    <property type="project" value="UniProtKB-KW"/>
</dbReference>
<protein>
    <submittedName>
        <fullName evidence="4">Glycoside hydrolase family 130 protein</fullName>
    </submittedName>
</protein>
<dbReference type="InterPro" id="IPR007184">
    <property type="entry name" value="Mannoside_phosphorylase"/>
</dbReference>
<keyword evidence="1" id="KW-0328">Glycosyltransferase</keyword>
<evidence type="ECO:0000256" key="1">
    <source>
        <dbReference type="ARBA" id="ARBA00022676"/>
    </source>
</evidence>
<dbReference type="RefSeq" id="WP_207332005.1">
    <property type="nucleotide sequence ID" value="NZ_JAFMYW010000010.1"/>
</dbReference>
<dbReference type="EMBL" id="JAFMYW010000010">
    <property type="protein sequence ID" value="MBO0952047.1"/>
    <property type="molecule type" value="Genomic_DNA"/>
</dbReference>
<dbReference type="SUPFAM" id="SSF75005">
    <property type="entry name" value="Arabinanase/levansucrase/invertase"/>
    <property type="match status" value="1"/>
</dbReference>
<evidence type="ECO:0000313" key="5">
    <source>
        <dbReference type="Proteomes" id="UP000664628"/>
    </source>
</evidence>
<keyword evidence="2" id="KW-0808">Transferase</keyword>
<evidence type="ECO:0000256" key="2">
    <source>
        <dbReference type="ARBA" id="ARBA00022679"/>
    </source>
</evidence>
<organism evidence="4 5">
    <name type="scientific">Fibrella forsythiae</name>
    <dbReference type="NCBI Taxonomy" id="2817061"/>
    <lineage>
        <taxon>Bacteria</taxon>
        <taxon>Pseudomonadati</taxon>
        <taxon>Bacteroidota</taxon>
        <taxon>Cytophagia</taxon>
        <taxon>Cytophagales</taxon>
        <taxon>Spirosomataceae</taxon>
        <taxon>Fibrella</taxon>
    </lineage>
</organism>
<dbReference type="CDD" id="cd18613">
    <property type="entry name" value="GH130"/>
    <property type="match status" value="1"/>
</dbReference>
<keyword evidence="4" id="KW-0378">Hydrolase</keyword>
<keyword evidence="5" id="KW-1185">Reference proteome</keyword>
<dbReference type="Gene3D" id="2.115.10.20">
    <property type="entry name" value="Glycosyl hydrolase domain, family 43"/>
    <property type="match status" value="1"/>
</dbReference>
<gene>
    <name evidence="4" type="ORF">J2I46_25930</name>
</gene>
<name>A0ABS3JPW8_9BACT</name>
<dbReference type="Proteomes" id="UP000664628">
    <property type="component" value="Unassembled WGS sequence"/>
</dbReference>
<dbReference type="InterPro" id="IPR023296">
    <property type="entry name" value="Glyco_hydro_beta-prop_sf"/>
</dbReference>
<evidence type="ECO:0000313" key="4">
    <source>
        <dbReference type="EMBL" id="MBO0952047.1"/>
    </source>
</evidence>
<comment type="similarity">
    <text evidence="3">Belongs to the glycosyl hydrolase 130 family.</text>
</comment>
<sequence length="495" mass="56353">MSIKATRTGVVLRPDPARVLFRPFDLGNSTRVLKIIARVNSLTEDEVRQKLDEVIREFGNRHHKLNTFFLRRFDQVKAQLLTDEPLTDERKLLLGAYFTMEYSLESAALFNPSMIWHPDQRNLPPGYKRFVLSLRATGEGHISSISFRTGYIDEEGKVVLQKPSRYVTSPEAIVSQQFDKNTFVKKLYELRLINSISEGILAGLSDEFTLQDIEAQVKRVMSQFRHNAEYETITSGLLALARSNYEMHFDDDQSIDERCIFPHSPNETNGIEDARFVEFRDDDGEITYYATYTAYNGRVTFPQLLETKDFTHFSISTLNGAEVQNKGMALFPRKINGRYATLSRQDGENIFLMYSDDLYFWQTKELIVKPTYPWEYVQLGNCGSPIETEAGWLVLSHGVGPMRKYAIGAFLLDLNDPSKVIGRTKEPLLSPDENEREGYVPNVVYSCGGQIHGNTLIIPYAMSDYASSFATVNLDELLAELTGVKIATQHPIELV</sequence>
<dbReference type="PANTHER" id="PTHR34106">
    <property type="entry name" value="GLYCOSIDASE"/>
    <property type="match status" value="1"/>
</dbReference>